<dbReference type="InterPro" id="IPR050795">
    <property type="entry name" value="Asn_Synthetase"/>
</dbReference>
<dbReference type="InterPro" id="IPR033738">
    <property type="entry name" value="AsnB_N"/>
</dbReference>
<keyword evidence="9" id="KW-0315">Glutamine amidotransferase</keyword>
<proteinExistence type="inferred from homology"/>
<gene>
    <name evidence="13" type="primary">asnB</name>
    <name evidence="13" type="ORF">VA596_13080</name>
</gene>
<evidence type="ECO:0000256" key="8">
    <source>
        <dbReference type="ARBA" id="ARBA00022888"/>
    </source>
</evidence>
<dbReference type="PANTHER" id="PTHR11772">
    <property type="entry name" value="ASPARAGINE SYNTHETASE"/>
    <property type="match status" value="1"/>
</dbReference>
<dbReference type="InterPro" id="IPR001962">
    <property type="entry name" value="Asn_synthase"/>
</dbReference>
<comment type="catalytic activity">
    <reaction evidence="11">
        <text>L-aspartate + L-glutamine + ATP + H2O = L-asparagine + L-glutamate + AMP + diphosphate + H(+)</text>
        <dbReference type="Rhea" id="RHEA:12228"/>
        <dbReference type="ChEBI" id="CHEBI:15377"/>
        <dbReference type="ChEBI" id="CHEBI:15378"/>
        <dbReference type="ChEBI" id="CHEBI:29985"/>
        <dbReference type="ChEBI" id="CHEBI:29991"/>
        <dbReference type="ChEBI" id="CHEBI:30616"/>
        <dbReference type="ChEBI" id="CHEBI:33019"/>
        <dbReference type="ChEBI" id="CHEBI:58048"/>
        <dbReference type="ChEBI" id="CHEBI:58359"/>
        <dbReference type="ChEBI" id="CHEBI:456215"/>
        <dbReference type="EC" id="6.3.5.4"/>
    </reaction>
</comment>
<evidence type="ECO:0000256" key="9">
    <source>
        <dbReference type="ARBA" id="ARBA00022962"/>
    </source>
</evidence>
<name>A0ABU5R2N8_9PSEU</name>
<comment type="similarity">
    <text evidence="2">Belongs to the asparagine synthetase family.</text>
</comment>
<evidence type="ECO:0000256" key="6">
    <source>
        <dbReference type="ARBA" id="ARBA00022741"/>
    </source>
</evidence>
<keyword evidence="8" id="KW-0061">Asparagine biosynthesis</keyword>
<dbReference type="NCBIfam" id="TIGR01536">
    <property type="entry name" value="asn_synth_AEB"/>
    <property type="match status" value="1"/>
</dbReference>
<evidence type="ECO:0000256" key="2">
    <source>
        <dbReference type="ARBA" id="ARBA00005752"/>
    </source>
</evidence>
<comment type="pathway">
    <text evidence="1">Amino-acid biosynthesis; L-asparagine biosynthesis; L-asparagine from L-aspartate (L-Gln route): step 1/1.</text>
</comment>
<evidence type="ECO:0000313" key="13">
    <source>
        <dbReference type="EMBL" id="MEA5360473.1"/>
    </source>
</evidence>
<dbReference type="CDD" id="cd00712">
    <property type="entry name" value="AsnB"/>
    <property type="match status" value="1"/>
</dbReference>
<evidence type="ECO:0000313" key="14">
    <source>
        <dbReference type="Proteomes" id="UP001304298"/>
    </source>
</evidence>
<evidence type="ECO:0000256" key="10">
    <source>
        <dbReference type="ARBA" id="ARBA00030234"/>
    </source>
</evidence>
<keyword evidence="14" id="KW-1185">Reference proteome</keyword>
<dbReference type="Gene3D" id="3.60.20.10">
    <property type="entry name" value="Glutamine Phosphoribosylpyrophosphate, subunit 1, domain 1"/>
    <property type="match status" value="1"/>
</dbReference>
<accession>A0ABU5R2N8</accession>
<comment type="caution">
    <text evidence="13">The sequence shown here is derived from an EMBL/GenBank/DDBJ whole genome shotgun (WGS) entry which is preliminary data.</text>
</comment>
<dbReference type="EMBL" id="JAYFSI010000002">
    <property type="protein sequence ID" value="MEA5360473.1"/>
    <property type="molecule type" value="Genomic_DNA"/>
</dbReference>
<organism evidence="13 14">
    <name type="scientific">Amycolatopsis heterodermiae</name>
    <dbReference type="NCBI Taxonomy" id="3110235"/>
    <lineage>
        <taxon>Bacteria</taxon>
        <taxon>Bacillati</taxon>
        <taxon>Actinomycetota</taxon>
        <taxon>Actinomycetes</taxon>
        <taxon>Pseudonocardiales</taxon>
        <taxon>Pseudonocardiaceae</taxon>
        <taxon>Amycolatopsis</taxon>
    </lineage>
</organism>
<evidence type="ECO:0000256" key="7">
    <source>
        <dbReference type="ARBA" id="ARBA00022840"/>
    </source>
</evidence>
<dbReference type="InterPro" id="IPR006426">
    <property type="entry name" value="Asn_synth_AEB"/>
</dbReference>
<dbReference type="CDD" id="cd01991">
    <property type="entry name" value="Asn_synthase_B_C"/>
    <property type="match status" value="1"/>
</dbReference>
<evidence type="ECO:0000259" key="12">
    <source>
        <dbReference type="PROSITE" id="PS51278"/>
    </source>
</evidence>
<dbReference type="EC" id="6.3.5.4" evidence="3"/>
<dbReference type="Pfam" id="PF00733">
    <property type="entry name" value="Asn_synthase"/>
    <property type="match status" value="1"/>
</dbReference>
<evidence type="ECO:0000256" key="1">
    <source>
        <dbReference type="ARBA" id="ARBA00005187"/>
    </source>
</evidence>
<dbReference type="PANTHER" id="PTHR11772:SF23">
    <property type="entry name" value="ASPARAGINE SYNTHETASE [GLUTAMINE-HYDROLYZING]"/>
    <property type="match status" value="1"/>
</dbReference>
<dbReference type="RefSeq" id="WP_323326649.1">
    <property type="nucleotide sequence ID" value="NZ_JAYFSI010000002.1"/>
</dbReference>
<evidence type="ECO:0000256" key="11">
    <source>
        <dbReference type="ARBA" id="ARBA00048741"/>
    </source>
</evidence>
<dbReference type="PIRSF" id="PIRSF001589">
    <property type="entry name" value="Asn_synthetase_glu-h"/>
    <property type="match status" value="1"/>
</dbReference>
<feature type="domain" description="Glutamine amidotransferase type-2" evidence="12">
    <location>
        <begin position="2"/>
        <end position="186"/>
    </location>
</feature>
<reference evidence="13 14" key="1">
    <citation type="submission" date="2023-12" db="EMBL/GenBank/DDBJ databases">
        <title>Amycolatopsis sp. V23-08.</title>
        <authorList>
            <person name="Somphong A."/>
        </authorList>
    </citation>
    <scope>NUCLEOTIDE SEQUENCE [LARGE SCALE GENOMIC DNA]</scope>
    <source>
        <strain evidence="13 14">V23-08</strain>
    </source>
</reference>
<sequence>MCGIVACYTSSPEAITSDVVAAGRTMLTRLAHRGPDDTGQARVGAQAWLGHNRLSIVGPANGRQPLGDPGPWSLVCNGEIYNDADLRESLPGHDFTTASDSESALALLNGRGPWAFDRLEGMWALCAATPDGRFVAARDRLGIKPLYWAEIGGLHYFASEMRAFPVDVQHAVAMFPPGCWWTPADGLVRFATAVTAAPTQDGFTAAELEKRTRDVLVDSVRRHLMADVEVGVFLSGGLDSSIVAAVAAAEYTREGRRLKTFAVGVDGSADLLAARDVAAFLGTDHYETVFDADRAVAALDDVVASVESFDAGLIRSAVPNWFLAELASQHVKAVLTGEGADELFAGYGYYHELHRDPAALRRELRRTIELLHGLNLQRCDRVTMAHGLEARVPFLDARVVDHAMSLPDTVKSLEADGLEKGHLRRAFTGWLPERLLWRPKLEFGTGSGAADLLTPYWNQRIGDAELTEDPATGLRSKEELAYYRAFRRALPEVRPDAVLTRFAVA</sequence>
<evidence type="ECO:0000256" key="4">
    <source>
        <dbReference type="ARBA" id="ARBA00022598"/>
    </source>
</evidence>
<dbReference type="InterPro" id="IPR029055">
    <property type="entry name" value="Ntn_hydrolases_N"/>
</dbReference>
<keyword evidence="7" id="KW-0067">ATP-binding</keyword>
<evidence type="ECO:0000256" key="5">
    <source>
        <dbReference type="ARBA" id="ARBA00022605"/>
    </source>
</evidence>
<keyword evidence="5" id="KW-0028">Amino-acid biosynthesis</keyword>
<dbReference type="Gene3D" id="3.40.50.620">
    <property type="entry name" value="HUPs"/>
    <property type="match status" value="1"/>
</dbReference>
<dbReference type="Pfam" id="PF13537">
    <property type="entry name" value="GATase_7"/>
    <property type="match status" value="1"/>
</dbReference>
<dbReference type="SUPFAM" id="SSF52402">
    <property type="entry name" value="Adenine nucleotide alpha hydrolases-like"/>
    <property type="match status" value="1"/>
</dbReference>
<dbReference type="InterPro" id="IPR017932">
    <property type="entry name" value="GATase_2_dom"/>
</dbReference>
<keyword evidence="6" id="KW-0547">Nucleotide-binding</keyword>
<dbReference type="PROSITE" id="PS51278">
    <property type="entry name" value="GATASE_TYPE_2"/>
    <property type="match status" value="1"/>
</dbReference>
<dbReference type="InterPro" id="IPR014729">
    <property type="entry name" value="Rossmann-like_a/b/a_fold"/>
</dbReference>
<keyword evidence="4 13" id="KW-0436">Ligase</keyword>
<evidence type="ECO:0000256" key="3">
    <source>
        <dbReference type="ARBA" id="ARBA00012737"/>
    </source>
</evidence>
<dbReference type="GO" id="GO:0004066">
    <property type="term" value="F:asparagine synthase (glutamine-hydrolyzing) activity"/>
    <property type="evidence" value="ECO:0007669"/>
    <property type="project" value="UniProtKB-EC"/>
</dbReference>
<dbReference type="Proteomes" id="UP001304298">
    <property type="component" value="Unassembled WGS sequence"/>
</dbReference>
<dbReference type="SUPFAM" id="SSF56235">
    <property type="entry name" value="N-terminal nucleophile aminohydrolases (Ntn hydrolases)"/>
    <property type="match status" value="1"/>
</dbReference>
<protein>
    <recommendedName>
        <fullName evidence="3">asparagine synthase (glutamine-hydrolyzing)</fullName>
        <ecNumber evidence="3">6.3.5.4</ecNumber>
    </recommendedName>
    <alternativeName>
        <fullName evidence="10">Glutamine-dependent asparagine synthetase</fullName>
    </alternativeName>
</protein>